<dbReference type="Pfam" id="PF04545">
    <property type="entry name" value="Sigma70_r4"/>
    <property type="match status" value="1"/>
</dbReference>
<dbReference type="CDD" id="cd06171">
    <property type="entry name" value="Sigma70_r4"/>
    <property type="match status" value="1"/>
</dbReference>
<evidence type="ECO:0000256" key="1">
    <source>
        <dbReference type="ARBA" id="ARBA00023015"/>
    </source>
</evidence>
<organism evidence="8 9">
    <name type="scientific">Mycolicibacterium grossiae</name>
    <dbReference type="NCBI Taxonomy" id="1552759"/>
    <lineage>
        <taxon>Bacteria</taxon>
        <taxon>Bacillati</taxon>
        <taxon>Actinomycetota</taxon>
        <taxon>Actinomycetes</taxon>
        <taxon>Mycobacteriales</taxon>
        <taxon>Mycobacteriaceae</taxon>
        <taxon>Mycolicibacterium</taxon>
    </lineage>
</organism>
<feature type="domain" description="RNA polymerase sigma-70 region 2" evidence="6">
    <location>
        <begin position="28"/>
        <end position="92"/>
    </location>
</feature>
<dbReference type="InterPro" id="IPR014284">
    <property type="entry name" value="RNA_pol_sigma-70_dom"/>
</dbReference>
<dbReference type="GO" id="GO:0003677">
    <property type="term" value="F:DNA binding"/>
    <property type="evidence" value="ECO:0007669"/>
    <property type="project" value="UniProtKB-KW"/>
</dbReference>
<evidence type="ECO:0000256" key="2">
    <source>
        <dbReference type="ARBA" id="ARBA00023082"/>
    </source>
</evidence>
<sequence>MQTMFRELRTLPVESVEHRRLRDEIIGSALPLADHVARRYTRSNESYEDLVQVARVGLLNAVNRYDPDAGDFLAYAVPTVMGEVKRYFRDCGWAVKVPRRLKDVYPRIAPATAELTQRLGRAPTPSEVAAEMGIDREDLVEGMLAGESYSTRSIDAVIGDGDDGHAMVDRLGALDPNIRFIEDREDLRTHLALLSRREQQILKMRFFESLTQSEIAARVGVSQMHVSRLLAQALTTLRDAMSDSPAPLSRAG</sequence>
<feature type="domain" description="RNA polymerase sigma-70 region 4" evidence="7">
    <location>
        <begin position="191"/>
        <end position="238"/>
    </location>
</feature>
<dbReference type="Pfam" id="PF04542">
    <property type="entry name" value="Sigma70_r2"/>
    <property type="match status" value="1"/>
</dbReference>
<gene>
    <name evidence="8" type="ORF">BEL07_13100</name>
</gene>
<dbReference type="SUPFAM" id="SSF88659">
    <property type="entry name" value="Sigma3 and sigma4 domains of RNA polymerase sigma factors"/>
    <property type="match status" value="2"/>
</dbReference>
<evidence type="ECO:0000256" key="3">
    <source>
        <dbReference type="ARBA" id="ARBA00023125"/>
    </source>
</evidence>
<comment type="caution">
    <text evidence="8">The sequence shown here is derived from an EMBL/GenBank/DDBJ whole genome shotgun (WGS) entry which is preliminary data.</text>
</comment>
<evidence type="ECO:0000313" key="8">
    <source>
        <dbReference type="EMBL" id="OFJ53305.1"/>
    </source>
</evidence>
<evidence type="ECO:0000259" key="5">
    <source>
        <dbReference type="Pfam" id="PF04539"/>
    </source>
</evidence>
<keyword evidence="9" id="KW-1185">Reference proteome</keyword>
<keyword evidence="4" id="KW-0804">Transcription</keyword>
<proteinExistence type="predicted"/>
<dbReference type="InterPro" id="IPR036388">
    <property type="entry name" value="WH-like_DNA-bd_sf"/>
</dbReference>
<dbReference type="InterPro" id="IPR000943">
    <property type="entry name" value="RNA_pol_sigma70"/>
</dbReference>
<dbReference type="InterPro" id="IPR014322">
    <property type="entry name" value="RNA_pol_sigma-B/F/G"/>
</dbReference>
<accession>A0A1E8Q480</accession>
<keyword evidence="1" id="KW-0805">Transcription regulation</keyword>
<dbReference type="GO" id="GO:0006352">
    <property type="term" value="P:DNA-templated transcription initiation"/>
    <property type="evidence" value="ECO:0007669"/>
    <property type="project" value="InterPro"/>
</dbReference>
<reference evidence="8 9" key="1">
    <citation type="submission" date="2016-09" db="EMBL/GenBank/DDBJ databases">
        <title>genome sequence of Mycobacterium sp. 739 SCH.</title>
        <authorList>
            <person name="Greninger A.L."/>
            <person name="Qin X."/>
            <person name="Jerome K."/>
            <person name="Vora S."/>
            <person name="Quinn K."/>
        </authorList>
    </citation>
    <scope>NUCLEOTIDE SEQUENCE [LARGE SCALE GENOMIC DNA]</scope>
    <source>
        <strain evidence="8 9">SCH</strain>
    </source>
</reference>
<keyword evidence="3" id="KW-0238">DNA-binding</keyword>
<evidence type="ECO:0000313" key="9">
    <source>
        <dbReference type="Proteomes" id="UP000178953"/>
    </source>
</evidence>
<dbReference type="Gene3D" id="1.10.10.10">
    <property type="entry name" value="Winged helix-like DNA-binding domain superfamily/Winged helix DNA-binding domain"/>
    <property type="match status" value="2"/>
</dbReference>
<dbReference type="Pfam" id="PF04539">
    <property type="entry name" value="Sigma70_r3"/>
    <property type="match status" value="1"/>
</dbReference>
<dbReference type="GO" id="GO:0016987">
    <property type="term" value="F:sigma factor activity"/>
    <property type="evidence" value="ECO:0007669"/>
    <property type="project" value="UniProtKB-KW"/>
</dbReference>
<dbReference type="Gene3D" id="1.20.120.1810">
    <property type="match status" value="1"/>
</dbReference>
<dbReference type="EMBL" id="MCHX01000027">
    <property type="protein sequence ID" value="OFJ53305.1"/>
    <property type="molecule type" value="Genomic_DNA"/>
</dbReference>
<dbReference type="PANTHER" id="PTHR30385">
    <property type="entry name" value="SIGMA FACTOR F FLAGELLAR"/>
    <property type="match status" value="1"/>
</dbReference>
<dbReference type="InterPro" id="IPR007627">
    <property type="entry name" value="RNA_pol_sigma70_r2"/>
</dbReference>
<dbReference type="AlphaFoldDB" id="A0A1E8Q480"/>
<evidence type="ECO:0000256" key="4">
    <source>
        <dbReference type="ARBA" id="ARBA00023163"/>
    </source>
</evidence>
<dbReference type="PANTHER" id="PTHR30385:SF4">
    <property type="entry name" value="RNA POLYMERASE SIGMA-E FACTOR"/>
    <property type="match status" value="1"/>
</dbReference>
<dbReference type="NCBIfam" id="TIGR02937">
    <property type="entry name" value="sigma70-ECF"/>
    <property type="match status" value="1"/>
</dbReference>
<evidence type="ECO:0000259" key="6">
    <source>
        <dbReference type="Pfam" id="PF04542"/>
    </source>
</evidence>
<dbReference type="SUPFAM" id="SSF88946">
    <property type="entry name" value="Sigma2 domain of RNA polymerase sigma factors"/>
    <property type="match status" value="1"/>
</dbReference>
<keyword evidence="2" id="KW-0731">Sigma factor</keyword>
<dbReference type="InterPro" id="IPR007630">
    <property type="entry name" value="RNA_pol_sigma70_r4"/>
</dbReference>
<dbReference type="InterPro" id="IPR007624">
    <property type="entry name" value="RNA_pol_sigma70_r3"/>
</dbReference>
<dbReference type="NCBIfam" id="TIGR02980">
    <property type="entry name" value="SigBFG"/>
    <property type="match status" value="1"/>
</dbReference>
<dbReference type="InterPro" id="IPR013325">
    <property type="entry name" value="RNA_pol_sigma_r2"/>
</dbReference>
<name>A0A1E8Q480_9MYCO</name>
<protein>
    <submittedName>
        <fullName evidence="8">RNA polymerase subunit sigma</fullName>
    </submittedName>
</protein>
<dbReference type="Proteomes" id="UP000178953">
    <property type="component" value="Unassembled WGS sequence"/>
</dbReference>
<feature type="domain" description="RNA polymerase sigma-70 region 3" evidence="5">
    <location>
        <begin position="107"/>
        <end position="164"/>
    </location>
</feature>
<evidence type="ECO:0000259" key="7">
    <source>
        <dbReference type="Pfam" id="PF04545"/>
    </source>
</evidence>
<dbReference type="PRINTS" id="PR00046">
    <property type="entry name" value="SIGMA70FCT"/>
</dbReference>
<dbReference type="InterPro" id="IPR013324">
    <property type="entry name" value="RNA_pol_sigma_r3/r4-like"/>
</dbReference>